<dbReference type="AlphaFoldDB" id="A0A5B7GX90"/>
<evidence type="ECO:0000313" key="1">
    <source>
        <dbReference type="EMBL" id="MPC62196.1"/>
    </source>
</evidence>
<organism evidence="1 2">
    <name type="scientific">Portunus trituberculatus</name>
    <name type="common">Swimming crab</name>
    <name type="synonym">Neptunus trituberculatus</name>
    <dbReference type="NCBI Taxonomy" id="210409"/>
    <lineage>
        <taxon>Eukaryota</taxon>
        <taxon>Metazoa</taxon>
        <taxon>Ecdysozoa</taxon>
        <taxon>Arthropoda</taxon>
        <taxon>Crustacea</taxon>
        <taxon>Multicrustacea</taxon>
        <taxon>Malacostraca</taxon>
        <taxon>Eumalacostraca</taxon>
        <taxon>Eucarida</taxon>
        <taxon>Decapoda</taxon>
        <taxon>Pleocyemata</taxon>
        <taxon>Brachyura</taxon>
        <taxon>Eubrachyura</taxon>
        <taxon>Portunoidea</taxon>
        <taxon>Portunidae</taxon>
        <taxon>Portuninae</taxon>
        <taxon>Portunus</taxon>
    </lineage>
</organism>
<dbReference type="EMBL" id="VSRR010019406">
    <property type="protein sequence ID" value="MPC62196.1"/>
    <property type="molecule type" value="Genomic_DNA"/>
</dbReference>
<sequence>MFPKYKRLKTTLVVGLCMQSSLAT</sequence>
<gene>
    <name evidence="1" type="ORF">E2C01_056279</name>
</gene>
<reference evidence="1 2" key="1">
    <citation type="submission" date="2019-05" db="EMBL/GenBank/DDBJ databases">
        <title>Another draft genome of Portunus trituberculatus and its Hox gene families provides insights of decapod evolution.</title>
        <authorList>
            <person name="Jeong J.-H."/>
            <person name="Song I."/>
            <person name="Kim S."/>
            <person name="Choi T."/>
            <person name="Kim D."/>
            <person name="Ryu S."/>
            <person name="Kim W."/>
        </authorList>
    </citation>
    <scope>NUCLEOTIDE SEQUENCE [LARGE SCALE GENOMIC DNA]</scope>
    <source>
        <tissue evidence="1">Muscle</tissue>
    </source>
</reference>
<dbReference type="Proteomes" id="UP000324222">
    <property type="component" value="Unassembled WGS sequence"/>
</dbReference>
<keyword evidence="2" id="KW-1185">Reference proteome</keyword>
<evidence type="ECO:0000313" key="2">
    <source>
        <dbReference type="Proteomes" id="UP000324222"/>
    </source>
</evidence>
<protein>
    <submittedName>
        <fullName evidence="1">Uncharacterized protein</fullName>
    </submittedName>
</protein>
<comment type="caution">
    <text evidence="1">The sequence shown here is derived from an EMBL/GenBank/DDBJ whole genome shotgun (WGS) entry which is preliminary data.</text>
</comment>
<proteinExistence type="predicted"/>
<accession>A0A5B7GX90</accession>
<name>A0A5B7GX90_PORTR</name>